<dbReference type="Gene3D" id="3.30.1360.120">
    <property type="entry name" value="Probable tRNA modification gtpase trme, domain 1"/>
    <property type="match status" value="1"/>
</dbReference>
<dbReference type="NCBIfam" id="TIGR00231">
    <property type="entry name" value="small_GTP"/>
    <property type="match status" value="1"/>
</dbReference>
<dbReference type="InterPro" id="IPR027368">
    <property type="entry name" value="MnmE_dom2"/>
</dbReference>
<dbReference type="EMBL" id="QDKM01000005">
    <property type="protein sequence ID" value="PVH28351.1"/>
    <property type="molecule type" value="Genomic_DNA"/>
</dbReference>
<dbReference type="GO" id="GO:0005525">
    <property type="term" value="F:GTP binding"/>
    <property type="evidence" value="ECO:0007669"/>
    <property type="project" value="UniProtKB-UniRule"/>
</dbReference>
<dbReference type="PANTHER" id="PTHR42714:SF2">
    <property type="entry name" value="TRNA MODIFICATION GTPASE GTPBP3, MITOCHONDRIAL"/>
    <property type="match status" value="1"/>
</dbReference>
<dbReference type="CDD" id="cd14858">
    <property type="entry name" value="TrmE_N"/>
    <property type="match status" value="1"/>
</dbReference>
<keyword evidence="3 7" id="KW-0547">Nucleotide-binding</keyword>
<keyword evidence="6 7" id="KW-0342">GTP-binding</keyword>
<dbReference type="Gene3D" id="1.20.120.430">
    <property type="entry name" value="tRNA modification GTPase MnmE domain 2"/>
    <property type="match status" value="1"/>
</dbReference>
<comment type="subunit">
    <text evidence="7">Homodimer. Heterotetramer of two MnmE and two MnmG subunits.</text>
</comment>
<dbReference type="Gene3D" id="3.40.50.300">
    <property type="entry name" value="P-loop containing nucleotide triphosphate hydrolases"/>
    <property type="match status" value="1"/>
</dbReference>
<dbReference type="Pfam" id="PF12631">
    <property type="entry name" value="MnmE_helical"/>
    <property type="match status" value="1"/>
</dbReference>
<comment type="subcellular location">
    <subcellularLocation>
        <location evidence="7">Cytoplasm</location>
    </subcellularLocation>
</comment>
<dbReference type="InterPro" id="IPR005225">
    <property type="entry name" value="Small_GTP-bd"/>
</dbReference>
<gene>
    <name evidence="7" type="primary">mnmE</name>
    <name evidence="7" type="synonym">trmE</name>
    <name evidence="10" type="ORF">DDE20_12265</name>
</gene>
<dbReference type="InterPro" id="IPR018948">
    <property type="entry name" value="GTP-bd_TrmE_N"/>
</dbReference>
<keyword evidence="7" id="KW-0479">Metal-binding</keyword>
<dbReference type="NCBIfam" id="NF003661">
    <property type="entry name" value="PRK05291.1-3"/>
    <property type="match status" value="1"/>
</dbReference>
<dbReference type="GO" id="GO:0005737">
    <property type="term" value="C:cytoplasm"/>
    <property type="evidence" value="ECO:0007669"/>
    <property type="project" value="UniProtKB-SubCell"/>
</dbReference>
<feature type="binding site" evidence="7">
    <location>
        <position position="227"/>
    </location>
    <ligand>
        <name>Mg(2+)</name>
        <dbReference type="ChEBI" id="CHEBI:18420"/>
    </ligand>
</feature>
<dbReference type="SUPFAM" id="SSF103025">
    <property type="entry name" value="Folate-binding domain"/>
    <property type="match status" value="1"/>
</dbReference>
<evidence type="ECO:0000256" key="2">
    <source>
        <dbReference type="ARBA" id="ARBA00022694"/>
    </source>
</evidence>
<dbReference type="InterPro" id="IPR004520">
    <property type="entry name" value="GTPase_MnmE"/>
</dbReference>
<keyword evidence="5 7" id="KW-0630">Potassium</keyword>
<comment type="caution">
    <text evidence="10">The sequence shown here is derived from an EMBL/GenBank/DDBJ whole genome shotgun (WGS) entry which is preliminary data.</text>
</comment>
<comment type="caution">
    <text evidence="7">Lacks conserved residue(s) required for the propagation of feature annotation.</text>
</comment>
<keyword evidence="11" id="KW-1185">Reference proteome</keyword>
<dbReference type="NCBIfam" id="TIGR00450">
    <property type="entry name" value="mnmE_trmE_thdF"/>
    <property type="match status" value="1"/>
</dbReference>
<dbReference type="InterPro" id="IPR025867">
    <property type="entry name" value="MnmE_helical"/>
</dbReference>
<dbReference type="GO" id="GO:0030488">
    <property type="term" value="P:tRNA methylation"/>
    <property type="evidence" value="ECO:0007669"/>
    <property type="project" value="TreeGrafter"/>
</dbReference>
<dbReference type="PROSITE" id="PS51709">
    <property type="entry name" value="G_TRME"/>
    <property type="match status" value="1"/>
</dbReference>
<dbReference type="SUPFAM" id="SSF116878">
    <property type="entry name" value="TrmE connector domain"/>
    <property type="match status" value="1"/>
</dbReference>
<keyword evidence="2 7" id="KW-0819">tRNA processing</keyword>
<evidence type="ECO:0000256" key="4">
    <source>
        <dbReference type="ARBA" id="ARBA00022801"/>
    </source>
</evidence>
<dbReference type="RefSeq" id="WP_116558801.1">
    <property type="nucleotide sequence ID" value="NZ_QDKM01000005.1"/>
</dbReference>
<dbReference type="PANTHER" id="PTHR42714">
    <property type="entry name" value="TRNA MODIFICATION GTPASE GTPBP3"/>
    <property type="match status" value="1"/>
</dbReference>
<keyword evidence="7" id="KW-0460">Magnesium</keyword>
<comment type="similarity">
    <text evidence="1 7 8">Belongs to the TRAFAC class TrmE-Era-EngA-EngB-Septin-like GTPase superfamily. TrmE GTPase family.</text>
</comment>
<name>A0A2T8HSD9_9RHOB</name>
<evidence type="ECO:0000313" key="10">
    <source>
        <dbReference type="EMBL" id="PVH28351.1"/>
    </source>
</evidence>
<dbReference type="GO" id="GO:0003924">
    <property type="term" value="F:GTPase activity"/>
    <property type="evidence" value="ECO:0007669"/>
    <property type="project" value="UniProtKB-UniRule"/>
</dbReference>
<comment type="function">
    <text evidence="7">Exhibits a very high intrinsic GTPase hydrolysis rate. Involved in the addition of a carboxymethylaminomethyl (cmnm) group at the wobble position (U34) of certain tRNAs, forming tRNA-cmnm(5)s(2)U34.</text>
</comment>
<feature type="binding site" evidence="7">
    <location>
        <position position="248"/>
    </location>
    <ligand>
        <name>Mg(2+)</name>
        <dbReference type="ChEBI" id="CHEBI:18420"/>
    </ligand>
</feature>
<organism evidence="10 11">
    <name type="scientific">Pararhodobacter oceanensis</name>
    <dbReference type="NCBI Taxonomy" id="2172121"/>
    <lineage>
        <taxon>Bacteria</taxon>
        <taxon>Pseudomonadati</taxon>
        <taxon>Pseudomonadota</taxon>
        <taxon>Alphaproteobacteria</taxon>
        <taxon>Rhodobacterales</taxon>
        <taxon>Paracoccaceae</taxon>
        <taxon>Pararhodobacter</taxon>
    </lineage>
</organism>
<evidence type="ECO:0000256" key="5">
    <source>
        <dbReference type="ARBA" id="ARBA00022958"/>
    </source>
</evidence>
<dbReference type="Pfam" id="PF01926">
    <property type="entry name" value="MMR_HSR1"/>
    <property type="match status" value="1"/>
</dbReference>
<accession>A0A2T8HSD9</accession>
<comment type="cofactor">
    <cofactor evidence="7">
        <name>K(+)</name>
        <dbReference type="ChEBI" id="CHEBI:29103"/>
    </cofactor>
    <text evidence="7">Binds 1 potassium ion per subunit.</text>
</comment>
<dbReference type="GO" id="GO:0046872">
    <property type="term" value="F:metal ion binding"/>
    <property type="evidence" value="ECO:0007669"/>
    <property type="project" value="UniProtKB-KW"/>
</dbReference>
<dbReference type="FunFam" id="3.30.1360.120:FF:000007">
    <property type="entry name" value="tRNA modification GTPase GTPBP3, mitochondrial"/>
    <property type="match status" value="1"/>
</dbReference>
<reference evidence="10 11" key="1">
    <citation type="submission" date="2018-04" db="EMBL/GenBank/DDBJ databases">
        <title>Pararhodobacter oceanense sp. nov., isolated from marine intertidal sediment.</title>
        <authorList>
            <person name="Wang X.-L."/>
            <person name="Du Z.-J."/>
        </authorList>
    </citation>
    <scope>NUCLEOTIDE SEQUENCE [LARGE SCALE GENOMIC DNA]</scope>
    <source>
        <strain evidence="10 11">AM505</strain>
    </source>
</reference>
<dbReference type="InterPro" id="IPR006073">
    <property type="entry name" value="GTP-bd"/>
</dbReference>
<dbReference type="SUPFAM" id="SSF52540">
    <property type="entry name" value="P-loop containing nucleoside triphosphate hydrolases"/>
    <property type="match status" value="1"/>
</dbReference>
<dbReference type="InterPro" id="IPR027266">
    <property type="entry name" value="TrmE/GcvT-like"/>
</dbReference>
<dbReference type="InterPro" id="IPR027417">
    <property type="entry name" value="P-loop_NTPase"/>
</dbReference>
<evidence type="ECO:0000313" key="11">
    <source>
        <dbReference type="Proteomes" id="UP000245911"/>
    </source>
</evidence>
<dbReference type="EC" id="3.6.-.-" evidence="7"/>
<dbReference type="GO" id="GO:0002098">
    <property type="term" value="P:tRNA wobble uridine modification"/>
    <property type="evidence" value="ECO:0007669"/>
    <property type="project" value="TreeGrafter"/>
</dbReference>
<evidence type="ECO:0000256" key="8">
    <source>
        <dbReference type="RuleBase" id="RU003313"/>
    </source>
</evidence>
<dbReference type="Proteomes" id="UP000245911">
    <property type="component" value="Unassembled WGS sequence"/>
</dbReference>
<evidence type="ECO:0000256" key="1">
    <source>
        <dbReference type="ARBA" id="ARBA00011043"/>
    </source>
</evidence>
<dbReference type="Pfam" id="PF10396">
    <property type="entry name" value="TrmE_N"/>
    <property type="match status" value="1"/>
</dbReference>
<evidence type="ECO:0000259" key="9">
    <source>
        <dbReference type="PROSITE" id="PS51709"/>
    </source>
</evidence>
<dbReference type="OrthoDB" id="9805918at2"/>
<keyword evidence="4 7" id="KW-0378">Hydrolase</keyword>
<feature type="binding site" evidence="7">
    <location>
        <begin position="223"/>
        <end position="228"/>
    </location>
    <ligand>
        <name>GTP</name>
        <dbReference type="ChEBI" id="CHEBI:37565"/>
    </ligand>
</feature>
<sequence>MDTIVALATAQGRAGVAVIRVSGPLAWTVCKALAGIVPEPRVARLSVLRDAQGERIDHGLVLVFEEGRSFTGEKIVEFQVHGSQAVVAAMLRACLSVDGVRAAEPGEYTKRAFLNGQMDLTEVEALADLIDAETEGQRRQAMQVLDGSAGRLVDAWREDLLQSLAILEAAMDFSDEELPDDLTPLVVAPLDRVLGSLSQQLSGRAAAESVRDGFEVAIIGRVNAGKSTLLNALAGRDAAITSERAGTTRDVIEVRMDIGGLSVTLIDTAGLRETEDEIERMGIDRGQARAAQADLRVFLKADPEDAPVGVSEGDIVVLSKADLWGEEGVSGVTGEGVAALISRIEAILREKTKGSSVFMRERHFDKLARAVDSLTRAKAELLSPASAWEIASEDLRAALRSLDGIVGRVDIEDVLGRIFSSFCIGK</sequence>
<dbReference type="HAMAP" id="MF_00379">
    <property type="entry name" value="GTPase_MnmE"/>
    <property type="match status" value="1"/>
</dbReference>
<protein>
    <recommendedName>
        <fullName evidence="7">tRNA modification GTPase MnmE</fullName>
        <ecNumber evidence="7">3.6.-.-</ecNumber>
    </recommendedName>
</protein>
<evidence type="ECO:0000256" key="7">
    <source>
        <dbReference type="HAMAP-Rule" id="MF_00379"/>
    </source>
</evidence>
<evidence type="ECO:0000256" key="3">
    <source>
        <dbReference type="ARBA" id="ARBA00022741"/>
    </source>
</evidence>
<keyword evidence="7" id="KW-0963">Cytoplasm</keyword>
<feature type="binding site" evidence="7">
    <location>
        <begin position="242"/>
        <end position="248"/>
    </location>
    <ligand>
        <name>GTP</name>
        <dbReference type="ChEBI" id="CHEBI:37565"/>
    </ligand>
</feature>
<dbReference type="CDD" id="cd04164">
    <property type="entry name" value="trmE"/>
    <property type="match status" value="1"/>
</dbReference>
<dbReference type="AlphaFoldDB" id="A0A2T8HSD9"/>
<evidence type="ECO:0000256" key="6">
    <source>
        <dbReference type="ARBA" id="ARBA00023134"/>
    </source>
</evidence>
<proteinExistence type="inferred from homology"/>
<feature type="domain" description="TrmE-type G" evidence="9">
    <location>
        <begin position="213"/>
        <end position="349"/>
    </location>
</feature>
<feature type="binding site" evidence="7">
    <location>
        <begin position="267"/>
        <end position="270"/>
    </location>
    <ligand>
        <name>GTP</name>
        <dbReference type="ChEBI" id="CHEBI:37565"/>
    </ligand>
</feature>
<dbReference type="InterPro" id="IPR031168">
    <property type="entry name" value="G_TrmE"/>
</dbReference>